<dbReference type="EMBL" id="JARBHB010000005">
    <property type="protein sequence ID" value="KAJ8883923.1"/>
    <property type="molecule type" value="Genomic_DNA"/>
</dbReference>
<accession>A0ABQ9HHX9</accession>
<reference evidence="2 3" key="1">
    <citation type="submission" date="2023-02" db="EMBL/GenBank/DDBJ databases">
        <title>LHISI_Scaffold_Assembly.</title>
        <authorList>
            <person name="Stuart O.P."/>
            <person name="Cleave R."/>
            <person name="Magrath M.J.L."/>
            <person name="Mikheyev A.S."/>
        </authorList>
    </citation>
    <scope>NUCLEOTIDE SEQUENCE [LARGE SCALE GENOMIC DNA]</scope>
    <source>
        <strain evidence="2">Daus_M_001</strain>
        <tissue evidence="2">Leg muscle</tissue>
    </source>
</reference>
<feature type="compositionally biased region" description="Basic residues" evidence="1">
    <location>
        <begin position="326"/>
        <end position="346"/>
    </location>
</feature>
<feature type="compositionally biased region" description="Low complexity" evidence="1">
    <location>
        <begin position="352"/>
        <end position="368"/>
    </location>
</feature>
<sequence length="378" mass="41003">MCGDEKQAGPVFGQPHKKSLHSYELAIAASLMSAKPVQCLAARVSGFGFVSDWLPHAAKVFLLAGLPGGELQADSMSSARKGDGALSKPTPYTFLRLRSKCARYLQRCWQESSPVTEQGLWLQRTSHEHSTCRTWQFFGTTRDLRLDGVPTEQKTCLSIPEVQLPIIQITNLNSSQGAVVAERLDGSPPTKKNRAQSPAGLLPDLLKWKSCGSIPLVGGLSRGSLISSSLALKTLLLRAAQNSLSTAQFFPRGDIIQLIVWPNISYLSKVFLPQEDSDRVEEAPTVAGGGRQGRCVRARGQRTPPSTPGIRVPGSAPDARPSSVRRSGRTRRRPSPAKKKKKKKLARPCLPARSSSASAIRRNNRSMSPARPVGNNTL</sequence>
<gene>
    <name evidence="2" type="ORF">PR048_015778</name>
</gene>
<evidence type="ECO:0000313" key="2">
    <source>
        <dbReference type="EMBL" id="KAJ8883923.1"/>
    </source>
</evidence>
<organism evidence="2 3">
    <name type="scientific">Dryococelus australis</name>
    <dbReference type="NCBI Taxonomy" id="614101"/>
    <lineage>
        <taxon>Eukaryota</taxon>
        <taxon>Metazoa</taxon>
        <taxon>Ecdysozoa</taxon>
        <taxon>Arthropoda</taxon>
        <taxon>Hexapoda</taxon>
        <taxon>Insecta</taxon>
        <taxon>Pterygota</taxon>
        <taxon>Neoptera</taxon>
        <taxon>Polyneoptera</taxon>
        <taxon>Phasmatodea</taxon>
        <taxon>Verophasmatodea</taxon>
        <taxon>Anareolatae</taxon>
        <taxon>Phasmatidae</taxon>
        <taxon>Eurycanthinae</taxon>
        <taxon>Dryococelus</taxon>
    </lineage>
</organism>
<evidence type="ECO:0000313" key="3">
    <source>
        <dbReference type="Proteomes" id="UP001159363"/>
    </source>
</evidence>
<evidence type="ECO:0000256" key="1">
    <source>
        <dbReference type="SAM" id="MobiDB-lite"/>
    </source>
</evidence>
<proteinExistence type="predicted"/>
<name>A0ABQ9HHX9_9NEOP</name>
<protein>
    <submittedName>
        <fullName evidence="2">Uncharacterized protein</fullName>
    </submittedName>
</protein>
<comment type="caution">
    <text evidence="2">The sequence shown here is derived from an EMBL/GenBank/DDBJ whole genome shotgun (WGS) entry which is preliminary data.</text>
</comment>
<feature type="region of interest" description="Disordered" evidence="1">
    <location>
        <begin position="281"/>
        <end position="378"/>
    </location>
</feature>
<dbReference type="Proteomes" id="UP001159363">
    <property type="component" value="Chromosome 4"/>
</dbReference>
<keyword evidence="3" id="KW-1185">Reference proteome</keyword>